<dbReference type="Gene3D" id="1.20.5.390">
    <property type="entry name" value="L1 transposable element, trimerization domain"/>
    <property type="match status" value="1"/>
</dbReference>
<dbReference type="AlphaFoldDB" id="A0A7J8I8J2"/>
<evidence type="ECO:0000259" key="2">
    <source>
        <dbReference type="Pfam" id="PF02994"/>
    </source>
</evidence>
<comment type="caution">
    <text evidence="3">The sequence shown here is derived from an EMBL/GenBank/DDBJ whole genome shotgun (WGS) entry which is preliminary data.</text>
</comment>
<dbReference type="Pfam" id="PF02994">
    <property type="entry name" value="Transposase_22"/>
    <property type="match status" value="1"/>
</dbReference>
<dbReference type="EMBL" id="JACASF010000004">
    <property type="protein sequence ID" value="KAF6480877.1"/>
    <property type="molecule type" value="Genomic_DNA"/>
</dbReference>
<sequence length="187" mass="21858">MGKIWQAPKPTEIVKMVKQRNKSQMKEQENSIEDEINEMQLSKLSEVEFRAMILRKLNSMSKDINTTSKDIETLKTNQVEMKNDIAEIKNTLEGLTSRVEEAEDRISKLEDRVENINQSENQKEKTIRQQEDSLRELWDNWKRNNILIIGVPKEEDNGQGLENIFKEIVTENFPNLVKKEGIQVQEA</sequence>
<organism evidence="3 4">
    <name type="scientific">Molossus molossus</name>
    <name type="common">Pallas' mastiff bat</name>
    <name type="synonym">Vespertilio molossus</name>
    <dbReference type="NCBI Taxonomy" id="27622"/>
    <lineage>
        <taxon>Eukaryota</taxon>
        <taxon>Metazoa</taxon>
        <taxon>Chordata</taxon>
        <taxon>Craniata</taxon>
        <taxon>Vertebrata</taxon>
        <taxon>Euteleostomi</taxon>
        <taxon>Mammalia</taxon>
        <taxon>Eutheria</taxon>
        <taxon>Laurasiatheria</taxon>
        <taxon>Chiroptera</taxon>
        <taxon>Yangochiroptera</taxon>
        <taxon>Molossidae</taxon>
        <taxon>Molossus</taxon>
    </lineage>
</organism>
<feature type="domain" description="L1 transposable element RRM" evidence="2">
    <location>
        <begin position="143"/>
        <end position="186"/>
    </location>
</feature>
<name>A0A7J8I8J2_MOLMO</name>
<protein>
    <recommendedName>
        <fullName evidence="2">L1 transposable element RRM domain-containing protein</fullName>
    </recommendedName>
</protein>
<keyword evidence="4" id="KW-1185">Reference proteome</keyword>
<dbReference type="Gene3D" id="3.30.70.1820">
    <property type="entry name" value="L1 transposable element, RRM domain"/>
    <property type="match status" value="1"/>
</dbReference>
<feature type="coiled-coil region" evidence="1">
    <location>
        <begin position="71"/>
        <end position="136"/>
    </location>
</feature>
<dbReference type="InterPro" id="IPR004244">
    <property type="entry name" value="Transposase_22"/>
</dbReference>
<dbReference type="Proteomes" id="UP000550707">
    <property type="component" value="Unassembled WGS sequence"/>
</dbReference>
<evidence type="ECO:0000256" key="1">
    <source>
        <dbReference type="SAM" id="Coils"/>
    </source>
</evidence>
<keyword evidence="1" id="KW-0175">Coiled coil</keyword>
<dbReference type="InParanoid" id="A0A7J8I8J2"/>
<evidence type="ECO:0000313" key="3">
    <source>
        <dbReference type="EMBL" id="KAF6480877.1"/>
    </source>
</evidence>
<reference evidence="3 4" key="1">
    <citation type="journal article" date="2020" name="Nature">
        <title>Six reference-quality genomes reveal evolution of bat adaptations.</title>
        <authorList>
            <person name="Jebb D."/>
            <person name="Huang Z."/>
            <person name="Pippel M."/>
            <person name="Hughes G.M."/>
            <person name="Lavrichenko K."/>
            <person name="Devanna P."/>
            <person name="Winkler S."/>
            <person name="Jermiin L.S."/>
            <person name="Skirmuntt E.C."/>
            <person name="Katzourakis A."/>
            <person name="Burkitt-Gray L."/>
            <person name="Ray D.A."/>
            <person name="Sullivan K.A.M."/>
            <person name="Roscito J.G."/>
            <person name="Kirilenko B.M."/>
            <person name="Davalos L.M."/>
            <person name="Corthals A.P."/>
            <person name="Power M.L."/>
            <person name="Jones G."/>
            <person name="Ransome R.D."/>
            <person name="Dechmann D.K.N."/>
            <person name="Locatelli A.G."/>
            <person name="Puechmaille S.J."/>
            <person name="Fedrigo O."/>
            <person name="Jarvis E.D."/>
            <person name="Hiller M."/>
            <person name="Vernes S.C."/>
            <person name="Myers E.W."/>
            <person name="Teeling E.C."/>
        </authorList>
    </citation>
    <scope>NUCLEOTIDE SEQUENCE [LARGE SCALE GENOMIC DNA]</scope>
    <source>
        <strain evidence="3">MMolMol1</strain>
        <tissue evidence="3">Muscle</tissue>
    </source>
</reference>
<accession>A0A7J8I8J2</accession>
<dbReference type="InterPro" id="IPR043636">
    <property type="entry name" value="L1_RRM_dom"/>
</dbReference>
<gene>
    <name evidence="3" type="ORF">HJG59_010671</name>
</gene>
<dbReference type="PANTHER" id="PTHR11505">
    <property type="entry name" value="L1 TRANSPOSABLE ELEMENT-RELATED"/>
    <property type="match status" value="1"/>
</dbReference>
<evidence type="ECO:0000313" key="4">
    <source>
        <dbReference type="Proteomes" id="UP000550707"/>
    </source>
</evidence>
<proteinExistence type="predicted"/>